<evidence type="ECO:0000313" key="3">
    <source>
        <dbReference type="Proteomes" id="UP001177670"/>
    </source>
</evidence>
<evidence type="ECO:0000313" key="2">
    <source>
        <dbReference type="EMBL" id="KAK1119202.1"/>
    </source>
</evidence>
<feature type="compositionally biased region" description="Polar residues" evidence="1">
    <location>
        <begin position="15"/>
        <end position="29"/>
    </location>
</feature>
<evidence type="ECO:0000256" key="1">
    <source>
        <dbReference type="SAM" id="MobiDB-lite"/>
    </source>
</evidence>
<organism evidence="2 3">
    <name type="scientific">Melipona bicolor</name>
    <dbReference type="NCBI Taxonomy" id="60889"/>
    <lineage>
        <taxon>Eukaryota</taxon>
        <taxon>Metazoa</taxon>
        <taxon>Ecdysozoa</taxon>
        <taxon>Arthropoda</taxon>
        <taxon>Hexapoda</taxon>
        <taxon>Insecta</taxon>
        <taxon>Pterygota</taxon>
        <taxon>Neoptera</taxon>
        <taxon>Endopterygota</taxon>
        <taxon>Hymenoptera</taxon>
        <taxon>Apocrita</taxon>
        <taxon>Aculeata</taxon>
        <taxon>Apoidea</taxon>
        <taxon>Anthophila</taxon>
        <taxon>Apidae</taxon>
        <taxon>Melipona</taxon>
    </lineage>
</organism>
<sequence>MQKCRINGARAPLSAATNTTYPVPFSQQLREPRGNRSKKANATARRGVKGVKGVKDKPWERTCATVTSRHSERSDLLLLSH</sequence>
<reference evidence="2" key="1">
    <citation type="submission" date="2021-10" db="EMBL/GenBank/DDBJ databases">
        <title>Melipona bicolor Genome sequencing and assembly.</title>
        <authorList>
            <person name="Araujo N.S."/>
            <person name="Arias M.C."/>
        </authorList>
    </citation>
    <scope>NUCLEOTIDE SEQUENCE</scope>
    <source>
        <strain evidence="2">USP_2M_L1-L4_2017</strain>
        <tissue evidence="2">Whole body</tissue>
    </source>
</reference>
<keyword evidence="3" id="KW-1185">Reference proteome</keyword>
<feature type="region of interest" description="Disordered" evidence="1">
    <location>
        <begin position="1"/>
        <end position="56"/>
    </location>
</feature>
<protein>
    <submittedName>
        <fullName evidence="2">Uncharacterized protein</fullName>
    </submittedName>
</protein>
<dbReference type="EMBL" id="JAHYIQ010000038">
    <property type="protein sequence ID" value="KAK1119202.1"/>
    <property type="molecule type" value="Genomic_DNA"/>
</dbReference>
<dbReference type="Proteomes" id="UP001177670">
    <property type="component" value="Unassembled WGS sequence"/>
</dbReference>
<proteinExistence type="predicted"/>
<accession>A0AA40FHQ9</accession>
<comment type="caution">
    <text evidence="2">The sequence shown here is derived from an EMBL/GenBank/DDBJ whole genome shotgun (WGS) entry which is preliminary data.</text>
</comment>
<dbReference type="AlphaFoldDB" id="A0AA40FHQ9"/>
<name>A0AA40FHQ9_9HYME</name>
<gene>
    <name evidence="2" type="ORF">K0M31_013697</name>
</gene>